<dbReference type="AlphaFoldDB" id="A0A0K8UQ75"/>
<dbReference type="OrthoDB" id="8026672at2759"/>
<keyword evidence="2" id="KW-0732">Signal</keyword>
<feature type="signal peptide" evidence="2">
    <location>
        <begin position="1"/>
        <end position="25"/>
    </location>
</feature>
<evidence type="ECO:0000256" key="1">
    <source>
        <dbReference type="SAM" id="MobiDB-lite"/>
    </source>
</evidence>
<organism evidence="3">
    <name type="scientific">Bactrocera latifrons</name>
    <name type="common">Malaysian fruit fly</name>
    <name type="synonym">Chaetodacus latifrons</name>
    <dbReference type="NCBI Taxonomy" id="174628"/>
    <lineage>
        <taxon>Eukaryota</taxon>
        <taxon>Metazoa</taxon>
        <taxon>Ecdysozoa</taxon>
        <taxon>Arthropoda</taxon>
        <taxon>Hexapoda</taxon>
        <taxon>Insecta</taxon>
        <taxon>Pterygota</taxon>
        <taxon>Neoptera</taxon>
        <taxon>Endopterygota</taxon>
        <taxon>Diptera</taxon>
        <taxon>Brachycera</taxon>
        <taxon>Muscomorpha</taxon>
        <taxon>Tephritoidea</taxon>
        <taxon>Tephritidae</taxon>
        <taxon>Bactrocera</taxon>
        <taxon>Bactrocera</taxon>
    </lineage>
</organism>
<reference evidence="3" key="1">
    <citation type="submission" date="2015-06" db="EMBL/GenBank/DDBJ databases">
        <authorList>
            <person name="Hoefler B.C."/>
            <person name="Straight P.D."/>
        </authorList>
    </citation>
    <scope>NUCLEOTIDE SEQUENCE</scope>
</reference>
<proteinExistence type="predicted"/>
<accession>A0A0K8UQ75</accession>
<dbReference type="EMBL" id="GDHF01023475">
    <property type="protein sequence ID" value="JAI28839.1"/>
    <property type="molecule type" value="Transcribed_RNA"/>
</dbReference>
<protein>
    <submittedName>
        <fullName evidence="3">Uncharacterized protein</fullName>
    </submittedName>
</protein>
<evidence type="ECO:0000313" key="3">
    <source>
        <dbReference type="EMBL" id="JAI28839.1"/>
    </source>
</evidence>
<feature type="chain" id="PRO_5005521279" evidence="2">
    <location>
        <begin position="26"/>
        <end position="236"/>
    </location>
</feature>
<sequence length="236" mass="26733">MQPRMQLLLLAVIAVITRQSKHANANVLFRFALDFHVKSDESNETDGAINKTLIFENNHITIKNNLQPEESIEEELTAGPDKTETPSTTAGPLRSMSDFWLQEQNVTDVAETVDALTQLNREISPLVGRSDYISSKVKLVTRYLNILDARAAAANDENLTNSQYKYDQLRKFIKLAEKLKEPPIAASERTLDYTVMKLALEKYHIADLQEKVAKQVTDAEKAWQLYVKTRLVEVDA</sequence>
<name>A0A0K8UQ75_BACLA</name>
<feature type="region of interest" description="Disordered" evidence="1">
    <location>
        <begin position="68"/>
        <end position="92"/>
    </location>
</feature>
<gene>
    <name evidence="3" type="ORF">c0_g1_i1</name>
</gene>
<evidence type="ECO:0000256" key="2">
    <source>
        <dbReference type="SAM" id="SignalP"/>
    </source>
</evidence>